<dbReference type="InterPro" id="IPR054327">
    <property type="entry name" value="His-kinase-like_sensor"/>
</dbReference>
<dbReference type="InterPro" id="IPR011495">
    <property type="entry name" value="Sig_transdc_His_kin_sub2_dim/P"/>
</dbReference>
<dbReference type="CDD" id="cd12914">
    <property type="entry name" value="PDC1_DGC_like"/>
    <property type="match status" value="1"/>
</dbReference>
<reference evidence="11 13" key="1">
    <citation type="submission" date="2015-09" db="EMBL/GenBank/DDBJ databases">
        <title>Identification and resolution of microdiversity through metagenomic sequencing of parallel consortia.</title>
        <authorList>
            <person name="Nelson W.C."/>
            <person name="Romine M.F."/>
            <person name="Lindemann S.R."/>
        </authorList>
    </citation>
    <scope>NUCLEOTIDE SEQUENCE [LARGE SCALE GENOMIC DNA]</scope>
    <source>
        <strain evidence="11">HL-109</strain>
    </source>
</reference>
<keyword evidence="5" id="KW-0547">Nucleotide-binding</keyword>
<evidence type="ECO:0000256" key="6">
    <source>
        <dbReference type="ARBA" id="ARBA00022777"/>
    </source>
</evidence>
<keyword evidence="3" id="KW-0597">Phosphoprotein</keyword>
<reference evidence="12 14" key="2">
    <citation type="submission" date="2016-08" db="EMBL/GenBank/DDBJ databases">
        <authorList>
            <person name="Varghese N."/>
            <person name="Submissions Spin"/>
        </authorList>
    </citation>
    <scope>NUCLEOTIDE SEQUENCE [LARGE SCALE GENOMIC DNA]</scope>
    <source>
        <strain evidence="12 14">HL-109</strain>
    </source>
</reference>
<dbReference type="EMBL" id="LJSX01000004">
    <property type="protein sequence ID" value="KPQ12037.1"/>
    <property type="molecule type" value="Genomic_DNA"/>
</dbReference>
<dbReference type="Proteomes" id="UP000182800">
    <property type="component" value="Unassembled WGS sequence"/>
</dbReference>
<accession>A0A0P7XWY3</accession>
<keyword evidence="4" id="KW-0808">Transferase</keyword>
<comment type="catalytic activity">
    <reaction evidence="1">
        <text>ATP + protein L-histidine = ADP + protein N-phospho-L-histidine.</text>
        <dbReference type="EC" id="2.7.13.3"/>
    </reaction>
</comment>
<dbReference type="EMBL" id="FMBM01000002">
    <property type="protein sequence ID" value="SCC81468.1"/>
    <property type="molecule type" value="Genomic_DNA"/>
</dbReference>
<dbReference type="AlphaFoldDB" id="A0A0P7XWY3"/>
<keyword evidence="9" id="KW-0472">Membrane</keyword>
<feature type="transmembrane region" description="Helical" evidence="9">
    <location>
        <begin position="303"/>
        <end position="325"/>
    </location>
</feature>
<dbReference type="Gene3D" id="3.30.450.20">
    <property type="entry name" value="PAS domain"/>
    <property type="match status" value="3"/>
</dbReference>
<evidence type="ECO:0000313" key="14">
    <source>
        <dbReference type="Proteomes" id="UP000182800"/>
    </source>
</evidence>
<dbReference type="SMART" id="SM00387">
    <property type="entry name" value="HATPase_c"/>
    <property type="match status" value="1"/>
</dbReference>
<evidence type="ECO:0000313" key="11">
    <source>
        <dbReference type="EMBL" id="KPQ12037.1"/>
    </source>
</evidence>
<keyword evidence="9" id="KW-1133">Transmembrane helix</keyword>
<dbReference type="RefSeq" id="WP_074445166.1">
    <property type="nucleotide sequence ID" value="NZ_FMBM01000002.1"/>
</dbReference>
<dbReference type="GO" id="GO:0004673">
    <property type="term" value="F:protein histidine kinase activity"/>
    <property type="evidence" value="ECO:0007669"/>
    <property type="project" value="UniProtKB-EC"/>
</dbReference>
<evidence type="ECO:0000256" key="9">
    <source>
        <dbReference type="SAM" id="Phobius"/>
    </source>
</evidence>
<organism evidence="11 13">
    <name type="scientific">Saliniramus fredricksonii</name>
    <dbReference type="NCBI Taxonomy" id="1653334"/>
    <lineage>
        <taxon>Bacteria</taxon>
        <taxon>Pseudomonadati</taxon>
        <taxon>Pseudomonadota</taxon>
        <taxon>Alphaproteobacteria</taxon>
        <taxon>Hyphomicrobiales</taxon>
        <taxon>Salinarimonadaceae</taxon>
        <taxon>Saliniramus</taxon>
    </lineage>
</organism>
<evidence type="ECO:0000259" key="10">
    <source>
        <dbReference type="PROSITE" id="PS50109"/>
    </source>
</evidence>
<evidence type="ECO:0000256" key="2">
    <source>
        <dbReference type="ARBA" id="ARBA00012438"/>
    </source>
</evidence>
<dbReference type="CDD" id="cd12915">
    <property type="entry name" value="PDC2_DGC_like"/>
    <property type="match status" value="1"/>
</dbReference>
<feature type="domain" description="Histidine kinase" evidence="10">
    <location>
        <begin position="450"/>
        <end position="535"/>
    </location>
</feature>
<comment type="caution">
    <text evidence="11">The sequence shown here is derived from an EMBL/GenBank/DDBJ whole genome shotgun (WGS) entry which is preliminary data.</text>
</comment>
<keyword evidence="7" id="KW-0067">ATP-binding</keyword>
<evidence type="ECO:0000313" key="13">
    <source>
        <dbReference type="Proteomes" id="UP000050497"/>
    </source>
</evidence>
<dbReference type="PANTHER" id="PTHR41523:SF8">
    <property type="entry name" value="ETHYLENE RESPONSE SENSOR PROTEIN"/>
    <property type="match status" value="1"/>
</dbReference>
<dbReference type="Pfam" id="PF07568">
    <property type="entry name" value="HisKA_2"/>
    <property type="match status" value="1"/>
</dbReference>
<dbReference type="InterPro" id="IPR003594">
    <property type="entry name" value="HATPase_dom"/>
</dbReference>
<feature type="region of interest" description="Disordered" evidence="8">
    <location>
        <begin position="1"/>
        <end position="24"/>
    </location>
</feature>
<dbReference type="Proteomes" id="UP000050497">
    <property type="component" value="Unassembled WGS sequence"/>
</dbReference>
<evidence type="ECO:0000256" key="4">
    <source>
        <dbReference type="ARBA" id="ARBA00022679"/>
    </source>
</evidence>
<evidence type="ECO:0000256" key="8">
    <source>
        <dbReference type="SAM" id="MobiDB-lite"/>
    </source>
</evidence>
<sequence length="536" mass="59295">MLQRIEPANSSEQPSDNGEAAQRPRASTLIEKAFPQFLVIAILLPLLFFGFAAYRDWTSVRAEAETQVTHVRDVLVEHARRVFKTHELAALATRDRIRRAPAAQPDDLRGFLLSLAGAFPEIASISVIDAEGQLLASSAREADAALSFADAGWFRRLRDGEMSRVVEADPAQNAIAQGLFTLSFRHDDPEGGFDGAVRLAISPGYFNIFHSDIAPEQGVITLFHENGEMLSRYPPDVAMASDLTQDDAFREAVAQAPSGLITYRGGGDDEERLYGYAQVGAYPVYLAYGLGRSDMLGIWLGRLGSYAGFFIPAGAALLVLALFAWRNHRELEDTVELRTQALSSAVAEKNLLLKEVHHRVKNNMQIISSLIRMQERVHTSPDETIRRVQAMALVHDLIYSHGDFASVNLAAYAHRLVEGVRRGRDDPPEFDLQLEPVTIALDRAMPFALILSEVVSNAASHIFAEDSSPITIVLRREGDEIELCVDDEGEGRNPEIDGRGFGLRLIKSLAVQLGARMTYERRHGAIFRLRFPVEPV</sequence>
<dbReference type="Pfam" id="PF02518">
    <property type="entry name" value="HATPase_c"/>
    <property type="match status" value="1"/>
</dbReference>
<keyword evidence="6 11" id="KW-0418">Kinase</keyword>
<name>A0A0P7XWY3_9HYPH</name>
<dbReference type="InterPro" id="IPR036890">
    <property type="entry name" value="HATPase_C_sf"/>
</dbReference>
<proteinExistence type="predicted"/>
<dbReference type="STRING" id="1653334.GA0071312_2412"/>
<evidence type="ECO:0000256" key="7">
    <source>
        <dbReference type="ARBA" id="ARBA00022840"/>
    </source>
</evidence>
<dbReference type="Gene3D" id="3.30.565.10">
    <property type="entry name" value="Histidine kinase-like ATPase, C-terminal domain"/>
    <property type="match status" value="1"/>
</dbReference>
<protein>
    <recommendedName>
        <fullName evidence="2">histidine kinase</fullName>
        <ecNumber evidence="2">2.7.13.3</ecNumber>
    </recommendedName>
</protein>
<gene>
    <name evidence="12" type="ORF">GA0071312_2412</name>
    <name evidence="11" type="ORF">HLUCCO17_04355</name>
</gene>
<dbReference type="Pfam" id="PF22588">
    <property type="entry name" value="dCache_1_like"/>
    <property type="match status" value="1"/>
</dbReference>
<dbReference type="PROSITE" id="PS50109">
    <property type="entry name" value="HIS_KIN"/>
    <property type="match status" value="1"/>
</dbReference>
<dbReference type="CDD" id="cd16936">
    <property type="entry name" value="HATPase_RsbW-like"/>
    <property type="match status" value="1"/>
</dbReference>
<dbReference type="PANTHER" id="PTHR41523">
    <property type="entry name" value="TWO-COMPONENT SYSTEM SENSOR PROTEIN"/>
    <property type="match status" value="1"/>
</dbReference>
<keyword evidence="9" id="KW-0812">Transmembrane</keyword>
<dbReference type="InterPro" id="IPR005467">
    <property type="entry name" value="His_kinase_dom"/>
</dbReference>
<evidence type="ECO:0000256" key="1">
    <source>
        <dbReference type="ARBA" id="ARBA00000085"/>
    </source>
</evidence>
<dbReference type="GO" id="GO:0005524">
    <property type="term" value="F:ATP binding"/>
    <property type="evidence" value="ECO:0007669"/>
    <property type="project" value="UniProtKB-KW"/>
</dbReference>
<dbReference type="EC" id="2.7.13.3" evidence="2"/>
<dbReference type="SUPFAM" id="SSF55874">
    <property type="entry name" value="ATPase domain of HSP90 chaperone/DNA topoisomerase II/histidine kinase"/>
    <property type="match status" value="1"/>
</dbReference>
<evidence type="ECO:0000313" key="12">
    <source>
        <dbReference type="EMBL" id="SCC81468.1"/>
    </source>
</evidence>
<keyword evidence="14" id="KW-1185">Reference proteome</keyword>
<feature type="transmembrane region" description="Helical" evidence="9">
    <location>
        <begin position="33"/>
        <end position="54"/>
    </location>
</feature>
<evidence type="ECO:0000256" key="5">
    <source>
        <dbReference type="ARBA" id="ARBA00022741"/>
    </source>
</evidence>
<evidence type="ECO:0000256" key="3">
    <source>
        <dbReference type="ARBA" id="ARBA00022553"/>
    </source>
</evidence>
<dbReference type="OrthoDB" id="9767435at2"/>